<dbReference type="OrthoDB" id="10607487at2759"/>
<evidence type="ECO:0000313" key="2">
    <source>
        <dbReference type="Proteomes" id="UP000299102"/>
    </source>
</evidence>
<sequence length="157" mass="17686">MASYDDEQFRFLTLTAGMIKFSPIACGFPAFAINNNISYEVRSPSFSGLEHEAKRYVYRDGPLDCHNAPHLPLDPLPPPRKSPAPTRGRYRPLWDLLWNKHGESRVRIKNSWNPICSGSTLHDLFKADDAKKYDSLGHGSDHGDWVALVCVDVESNS</sequence>
<dbReference type="Proteomes" id="UP000299102">
    <property type="component" value="Unassembled WGS sequence"/>
</dbReference>
<dbReference type="EMBL" id="BGZK01000139">
    <property type="protein sequence ID" value="GBP22377.1"/>
    <property type="molecule type" value="Genomic_DNA"/>
</dbReference>
<dbReference type="AlphaFoldDB" id="A0A4C1U8D7"/>
<comment type="caution">
    <text evidence="1">The sequence shown here is derived from an EMBL/GenBank/DDBJ whole genome shotgun (WGS) entry which is preliminary data.</text>
</comment>
<proteinExistence type="predicted"/>
<gene>
    <name evidence="1" type="ORF">EVAR_11893_1</name>
</gene>
<name>A0A4C1U8D7_EUMVA</name>
<reference evidence="1 2" key="1">
    <citation type="journal article" date="2019" name="Commun. Biol.">
        <title>The bagworm genome reveals a unique fibroin gene that provides high tensile strength.</title>
        <authorList>
            <person name="Kono N."/>
            <person name="Nakamura H."/>
            <person name="Ohtoshi R."/>
            <person name="Tomita M."/>
            <person name="Numata K."/>
            <person name="Arakawa K."/>
        </authorList>
    </citation>
    <scope>NUCLEOTIDE SEQUENCE [LARGE SCALE GENOMIC DNA]</scope>
</reference>
<organism evidence="1 2">
    <name type="scientific">Eumeta variegata</name>
    <name type="common">Bagworm moth</name>
    <name type="synonym">Eumeta japonica</name>
    <dbReference type="NCBI Taxonomy" id="151549"/>
    <lineage>
        <taxon>Eukaryota</taxon>
        <taxon>Metazoa</taxon>
        <taxon>Ecdysozoa</taxon>
        <taxon>Arthropoda</taxon>
        <taxon>Hexapoda</taxon>
        <taxon>Insecta</taxon>
        <taxon>Pterygota</taxon>
        <taxon>Neoptera</taxon>
        <taxon>Endopterygota</taxon>
        <taxon>Lepidoptera</taxon>
        <taxon>Glossata</taxon>
        <taxon>Ditrysia</taxon>
        <taxon>Tineoidea</taxon>
        <taxon>Psychidae</taxon>
        <taxon>Oiketicinae</taxon>
        <taxon>Eumeta</taxon>
    </lineage>
</organism>
<protein>
    <submittedName>
        <fullName evidence="1">Uncharacterized protein</fullName>
    </submittedName>
</protein>
<evidence type="ECO:0000313" key="1">
    <source>
        <dbReference type="EMBL" id="GBP22377.1"/>
    </source>
</evidence>
<accession>A0A4C1U8D7</accession>
<keyword evidence="2" id="KW-1185">Reference proteome</keyword>